<dbReference type="Proteomes" id="UP000008710">
    <property type="component" value="Chromosome"/>
</dbReference>
<feature type="region of interest" description="Disordered" evidence="1">
    <location>
        <begin position="14"/>
        <end position="52"/>
    </location>
</feature>
<evidence type="ECO:0000256" key="1">
    <source>
        <dbReference type="SAM" id="MobiDB-lite"/>
    </source>
</evidence>
<gene>
    <name evidence="2" type="ordered locus">RHA1_ro07084</name>
</gene>
<feature type="compositionally biased region" description="Low complexity" evidence="1">
    <location>
        <begin position="30"/>
        <end position="44"/>
    </location>
</feature>
<sequence length="80" mass="8681">MEVFQDGSYPCTAHLTDLGRSDQRAPRAPPSWASATSPTTSPGACWKPVDSDPLTFDEPHTLPIEDLGGQVGVRWKRACI</sequence>
<dbReference type="EMBL" id="CP000431">
    <property type="protein sequence ID" value="ABG98848.1"/>
    <property type="molecule type" value="Genomic_DNA"/>
</dbReference>
<dbReference type="AlphaFoldDB" id="Q0S0T8"/>
<name>Q0S0T8_RHOJR</name>
<dbReference type="HOGENOM" id="CLU_2587403_0_0_11"/>
<dbReference type="KEGG" id="rha:RHA1_ro07084"/>
<reference evidence="3" key="1">
    <citation type="journal article" date="2006" name="Proc. Natl. Acad. Sci. U.S.A.">
        <title>The complete genome of Rhodococcus sp. RHA1 provides insights into a catabolic powerhouse.</title>
        <authorList>
            <person name="McLeod M.P."/>
            <person name="Warren R.L."/>
            <person name="Hsiao W.W.L."/>
            <person name="Araki N."/>
            <person name="Myhre M."/>
            <person name="Fernandes C."/>
            <person name="Miyazawa D."/>
            <person name="Wong W."/>
            <person name="Lillquist A.L."/>
            <person name="Wang D."/>
            <person name="Dosanjh M."/>
            <person name="Hara H."/>
            <person name="Petrescu A."/>
            <person name="Morin R.D."/>
            <person name="Yang G."/>
            <person name="Stott J.M."/>
            <person name="Schein J.E."/>
            <person name="Shin H."/>
            <person name="Smailus D."/>
            <person name="Siddiqui A.S."/>
            <person name="Marra M.A."/>
            <person name="Jones S.J.M."/>
            <person name="Holt R."/>
            <person name="Brinkman F.S.L."/>
            <person name="Miyauchi K."/>
            <person name="Fukuda M."/>
            <person name="Davies J.E."/>
            <person name="Mohn W.W."/>
            <person name="Eltis L.D."/>
        </authorList>
    </citation>
    <scope>NUCLEOTIDE SEQUENCE [LARGE SCALE GENOMIC DNA]</scope>
    <source>
        <strain evidence="3">RHA1</strain>
    </source>
</reference>
<organism evidence="2 3">
    <name type="scientific">Rhodococcus jostii (strain RHA1)</name>
    <dbReference type="NCBI Taxonomy" id="101510"/>
    <lineage>
        <taxon>Bacteria</taxon>
        <taxon>Bacillati</taxon>
        <taxon>Actinomycetota</taxon>
        <taxon>Actinomycetes</taxon>
        <taxon>Mycobacteriales</taxon>
        <taxon>Nocardiaceae</taxon>
        <taxon>Rhodococcus</taxon>
    </lineage>
</organism>
<accession>Q0S0T8</accession>
<proteinExistence type="predicted"/>
<evidence type="ECO:0000313" key="3">
    <source>
        <dbReference type="Proteomes" id="UP000008710"/>
    </source>
</evidence>
<protein>
    <submittedName>
        <fullName evidence="2">Uncharacterized protein</fullName>
    </submittedName>
</protein>
<evidence type="ECO:0000313" key="2">
    <source>
        <dbReference type="EMBL" id="ABG98848.1"/>
    </source>
</evidence>